<comment type="catalytic activity">
    <reaction evidence="9">
        <text>S-methyl-5'-thioadenosine + phosphate = 5-(methylsulfanyl)-alpha-D-ribose 1-phosphate + adenine</text>
        <dbReference type="Rhea" id="RHEA:11852"/>
        <dbReference type="ChEBI" id="CHEBI:16708"/>
        <dbReference type="ChEBI" id="CHEBI:17509"/>
        <dbReference type="ChEBI" id="CHEBI:43474"/>
        <dbReference type="ChEBI" id="CHEBI:58533"/>
        <dbReference type="EC" id="2.4.2.28"/>
    </reaction>
    <physiologicalReaction direction="left-to-right" evidence="9">
        <dbReference type="Rhea" id="RHEA:11853"/>
    </physiologicalReaction>
</comment>
<comment type="catalytic activity">
    <reaction evidence="8">
        <text>adenosine + phosphate = alpha-D-ribose 1-phosphate + adenine</text>
        <dbReference type="Rhea" id="RHEA:27642"/>
        <dbReference type="ChEBI" id="CHEBI:16335"/>
        <dbReference type="ChEBI" id="CHEBI:16708"/>
        <dbReference type="ChEBI" id="CHEBI:43474"/>
        <dbReference type="ChEBI" id="CHEBI:57720"/>
        <dbReference type="EC" id="2.4.2.1"/>
    </reaction>
    <physiologicalReaction direction="left-to-right" evidence="8">
        <dbReference type="Rhea" id="RHEA:27643"/>
    </physiologicalReaction>
</comment>
<keyword evidence="5" id="KW-0378">Hydrolase</keyword>
<dbReference type="InterPro" id="IPR038371">
    <property type="entry name" value="Cu_polyphenol_OxRdtase_sf"/>
</dbReference>
<evidence type="ECO:0000256" key="8">
    <source>
        <dbReference type="ARBA" id="ARBA00048968"/>
    </source>
</evidence>
<keyword evidence="4" id="KW-0479">Metal-binding</keyword>
<dbReference type="AlphaFoldDB" id="A0A2S3W0L9"/>
<organism evidence="11 12">
    <name type="scientific">Novacetimonas maltaceti</name>
    <dbReference type="NCBI Taxonomy" id="1203393"/>
    <lineage>
        <taxon>Bacteria</taxon>
        <taxon>Pseudomonadati</taxon>
        <taxon>Pseudomonadota</taxon>
        <taxon>Alphaproteobacteria</taxon>
        <taxon>Acetobacterales</taxon>
        <taxon>Acetobacteraceae</taxon>
        <taxon>Novacetimonas</taxon>
    </lineage>
</organism>
<dbReference type="RefSeq" id="WP_110095503.1">
    <property type="nucleotide sequence ID" value="NZ_NKUE01000007.1"/>
</dbReference>
<keyword evidence="6" id="KW-0862">Zinc</keyword>
<sequence>MTRMDGTGQVERDQLEGPVLRAGLLGHVPHGFFTRLGGVSTGPYASLNCSVRSGDDPAALRENRARVARAVGVVPENLLGVTQVHGSDVISVDTPWEEGQGARADAMVCARPGLALGVITADCAPVLFADARGHVVGAAHAGWRGAAAGVLEATVAAMCALGCRAGDIRAIVGPCIARDSYEVGDDMRDAVLALDGAAGAFFAPARRQGHYQFDLPGFCVERLRGAGVGQARALGVDTLTDEARFFSHRRRTLAGGGKIGHQISVITRPHV</sequence>
<reference evidence="11 12" key="1">
    <citation type="submission" date="2018-01" db="EMBL/GenBank/DDBJ databases">
        <title>Draft Genome Sequence of Komagataeibacter maltaceti LMG 1529, a Vinegar Producing Acetic Acid Bacterium Isolated from Malt Vinegar Brewery Acetifiers.</title>
        <authorList>
            <person name="Zhang Q."/>
            <person name="Hollensteiner J."/>
            <person name="Poehlein A."/>
            <person name="Daniel R."/>
        </authorList>
    </citation>
    <scope>NUCLEOTIDE SEQUENCE [LARGE SCALE GENOMIC DNA]</scope>
    <source>
        <strain evidence="11 12">LMG 1529</strain>
    </source>
</reference>
<evidence type="ECO:0000256" key="9">
    <source>
        <dbReference type="ARBA" id="ARBA00049893"/>
    </source>
</evidence>
<comment type="catalytic activity">
    <reaction evidence="7">
        <text>adenosine + H2O + H(+) = inosine + NH4(+)</text>
        <dbReference type="Rhea" id="RHEA:24408"/>
        <dbReference type="ChEBI" id="CHEBI:15377"/>
        <dbReference type="ChEBI" id="CHEBI:15378"/>
        <dbReference type="ChEBI" id="CHEBI:16335"/>
        <dbReference type="ChEBI" id="CHEBI:17596"/>
        <dbReference type="ChEBI" id="CHEBI:28938"/>
        <dbReference type="EC" id="3.5.4.4"/>
    </reaction>
    <physiologicalReaction direction="left-to-right" evidence="7">
        <dbReference type="Rhea" id="RHEA:24409"/>
    </physiologicalReaction>
</comment>
<dbReference type="GO" id="GO:0005507">
    <property type="term" value="F:copper ion binding"/>
    <property type="evidence" value="ECO:0007669"/>
    <property type="project" value="TreeGrafter"/>
</dbReference>
<evidence type="ECO:0000256" key="1">
    <source>
        <dbReference type="ARBA" id="ARBA00000553"/>
    </source>
</evidence>
<dbReference type="EMBL" id="POTC01000024">
    <property type="protein sequence ID" value="POF62434.1"/>
    <property type="molecule type" value="Genomic_DNA"/>
</dbReference>
<name>A0A2S3W0L9_9PROT</name>
<dbReference type="Proteomes" id="UP000237344">
    <property type="component" value="Unassembled WGS sequence"/>
</dbReference>
<evidence type="ECO:0000313" key="12">
    <source>
        <dbReference type="Proteomes" id="UP000237344"/>
    </source>
</evidence>
<keyword evidence="12" id="KW-1185">Reference proteome</keyword>
<dbReference type="GO" id="GO:0017061">
    <property type="term" value="F:S-methyl-5-thioadenosine phosphorylase activity"/>
    <property type="evidence" value="ECO:0007669"/>
    <property type="project" value="UniProtKB-EC"/>
</dbReference>
<dbReference type="PANTHER" id="PTHR30616">
    <property type="entry name" value="UNCHARACTERIZED PROTEIN YFIH"/>
    <property type="match status" value="1"/>
</dbReference>
<dbReference type="OrthoDB" id="4279at2"/>
<comment type="caution">
    <text evidence="11">The sequence shown here is derived from an EMBL/GenBank/DDBJ whole genome shotgun (WGS) entry which is preliminary data.</text>
</comment>
<evidence type="ECO:0000256" key="4">
    <source>
        <dbReference type="ARBA" id="ARBA00022723"/>
    </source>
</evidence>
<dbReference type="SUPFAM" id="SSF64438">
    <property type="entry name" value="CNF1/YfiH-like putative cysteine hydrolases"/>
    <property type="match status" value="1"/>
</dbReference>
<dbReference type="GO" id="GO:0016787">
    <property type="term" value="F:hydrolase activity"/>
    <property type="evidence" value="ECO:0007669"/>
    <property type="project" value="UniProtKB-KW"/>
</dbReference>
<comment type="catalytic activity">
    <reaction evidence="1">
        <text>inosine + phosphate = alpha-D-ribose 1-phosphate + hypoxanthine</text>
        <dbReference type="Rhea" id="RHEA:27646"/>
        <dbReference type="ChEBI" id="CHEBI:17368"/>
        <dbReference type="ChEBI" id="CHEBI:17596"/>
        <dbReference type="ChEBI" id="CHEBI:43474"/>
        <dbReference type="ChEBI" id="CHEBI:57720"/>
        <dbReference type="EC" id="2.4.2.1"/>
    </reaction>
    <physiologicalReaction direction="left-to-right" evidence="1">
        <dbReference type="Rhea" id="RHEA:27647"/>
    </physiologicalReaction>
</comment>
<dbReference type="PANTHER" id="PTHR30616:SF2">
    <property type="entry name" value="PURINE NUCLEOSIDE PHOSPHORYLASE LACC1"/>
    <property type="match status" value="1"/>
</dbReference>
<evidence type="ECO:0000256" key="7">
    <source>
        <dbReference type="ARBA" id="ARBA00047989"/>
    </source>
</evidence>
<evidence type="ECO:0000313" key="11">
    <source>
        <dbReference type="EMBL" id="POF62434.1"/>
    </source>
</evidence>
<dbReference type="Pfam" id="PF02578">
    <property type="entry name" value="Cu-oxidase_4"/>
    <property type="match status" value="1"/>
</dbReference>
<dbReference type="CDD" id="cd16833">
    <property type="entry name" value="YfiH"/>
    <property type="match status" value="1"/>
</dbReference>
<dbReference type="InterPro" id="IPR011324">
    <property type="entry name" value="Cytotoxic_necrot_fac-like_cat"/>
</dbReference>
<evidence type="ECO:0000256" key="5">
    <source>
        <dbReference type="ARBA" id="ARBA00022801"/>
    </source>
</evidence>
<comment type="similarity">
    <text evidence="2 10">Belongs to the purine nucleoside phosphorylase YfiH/LACC1 family.</text>
</comment>
<evidence type="ECO:0000256" key="10">
    <source>
        <dbReference type="RuleBase" id="RU361274"/>
    </source>
</evidence>
<dbReference type="InterPro" id="IPR003730">
    <property type="entry name" value="Cu_polyphenol_OxRdtase"/>
</dbReference>
<dbReference type="NCBIfam" id="TIGR00726">
    <property type="entry name" value="peptidoglycan editing factor PgeF"/>
    <property type="match status" value="1"/>
</dbReference>
<evidence type="ECO:0000256" key="6">
    <source>
        <dbReference type="ARBA" id="ARBA00022833"/>
    </source>
</evidence>
<evidence type="ECO:0000256" key="3">
    <source>
        <dbReference type="ARBA" id="ARBA00022679"/>
    </source>
</evidence>
<dbReference type="Gene3D" id="3.60.140.10">
    <property type="entry name" value="CNF1/YfiH-like putative cysteine hydrolases"/>
    <property type="match status" value="1"/>
</dbReference>
<keyword evidence="3" id="KW-0808">Transferase</keyword>
<evidence type="ECO:0000256" key="2">
    <source>
        <dbReference type="ARBA" id="ARBA00007353"/>
    </source>
</evidence>
<protein>
    <recommendedName>
        <fullName evidence="10">Purine nucleoside phosphorylase</fullName>
    </recommendedName>
</protein>
<proteinExistence type="inferred from homology"/>
<accession>A0A2S3W0L9</accession>
<gene>
    <name evidence="11" type="primary">yfiH</name>
    <name evidence="11" type="ORF">KMAL_19200</name>
</gene>